<dbReference type="AlphaFoldDB" id="A0ABD5NKK3"/>
<dbReference type="EMBL" id="JBHSAQ010000001">
    <property type="protein sequence ID" value="MFC3957119.1"/>
    <property type="molecule type" value="Genomic_DNA"/>
</dbReference>
<feature type="compositionally biased region" description="Basic and acidic residues" evidence="1">
    <location>
        <begin position="103"/>
        <end position="115"/>
    </location>
</feature>
<organism evidence="3 4">
    <name type="scientific">Halovivax cerinus</name>
    <dbReference type="NCBI Taxonomy" id="1487865"/>
    <lineage>
        <taxon>Archaea</taxon>
        <taxon>Methanobacteriati</taxon>
        <taxon>Methanobacteriota</taxon>
        <taxon>Stenosarchaea group</taxon>
        <taxon>Halobacteria</taxon>
        <taxon>Halobacteriales</taxon>
        <taxon>Natrialbaceae</taxon>
        <taxon>Halovivax</taxon>
    </lineage>
</organism>
<protein>
    <submittedName>
        <fullName evidence="3">Amphi-Trp domain-containing protein</fullName>
    </submittedName>
</protein>
<evidence type="ECO:0000256" key="1">
    <source>
        <dbReference type="SAM" id="MobiDB-lite"/>
    </source>
</evidence>
<gene>
    <name evidence="3" type="ORF">ACFOUR_01865</name>
</gene>
<proteinExistence type="predicted"/>
<dbReference type="NCBIfam" id="TIGR04354">
    <property type="entry name" value="amphi-Trp"/>
    <property type="match status" value="1"/>
</dbReference>
<feature type="compositionally biased region" description="Basic and acidic residues" evidence="1">
    <location>
        <begin position="74"/>
        <end position="96"/>
    </location>
</feature>
<dbReference type="InterPro" id="IPR027598">
    <property type="entry name" value="Amphi-Trp_dom"/>
</dbReference>
<feature type="region of interest" description="Disordered" evidence="1">
    <location>
        <begin position="74"/>
        <end position="115"/>
    </location>
</feature>
<evidence type="ECO:0000259" key="2">
    <source>
        <dbReference type="Pfam" id="PF20068"/>
    </source>
</evidence>
<name>A0ABD5NKK3_9EURY</name>
<dbReference type="RefSeq" id="WP_256531950.1">
    <property type="nucleotide sequence ID" value="NZ_CP101824.1"/>
</dbReference>
<keyword evidence="4" id="KW-1185">Reference proteome</keyword>
<evidence type="ECO:0000313" key="4">
    <source>
        <dbReference type="Proteomes" id="UP001595846"/>
    </source>
</evidence>
<accession>A0ABD5NKK3</accession>
<feature type="domain" description="Amphi-Trp" evidence="2">
    <location>
        <begin position="8"/>
        <end position="85"/>
    </location>
</feature>
<dbReference type="Pfam" id="PF20068">
    <property type="entry name" value="Amphi-Trp"/>
    <property type="match status" value="1"/>
</dbReference>
<dbReference type="Proteomes" id="UP001595846">
    <property type="component" value="Unassembled WGS sequence"/>
</dbReference>
<dbReference type="GeneID" id="73904715"/>
<reference evidence="3 4" key="1">
    <citation type="journal article" date="2019" name="Int. J. Syst. Evol. Microbiol.">
        <title>The Global Catalogue of Microorganisms (GCM) 10K type strain sequencing project: providing services to taxonomists for standard genome sequencing and annotation.</title>
        <authorList>
            <consortium name="The Broad Institute Genomics Platform"/>
            <consortium name="The Broad Institute Genome Sequencing Center for Infectious Disease"/>
            <person name="Wu L."/>
            <person name="Ma J."/>
        </authorList>
    </citation>
    <scope>NUCLEOTIDE SEQUENCE [LARGE SCALE GENOMIC DNA]</scope>
    <source>
        <strain evidence="3 4">IBRC-M 10256</strain>
    </source>
</reference>
<comment type="caution">
    <text evidence="3">The sequence shown here is derived from an EMBL/GenBank/DDBJ whole genome shotgun (WGS) entry which is preliminary data.</text>
</comment>
<sequence>MVVRTDDSRELGRTDVAALFRELADEFERGGETVSIPVGNKTVALRPPDEVTTEVEVLERSGMVRGDQERLRLDVRWSPAAKEEPQPVGEAGEHRNAGSQPNRSDRGESVDHRES</sequence>
<evidence type="ECO:0000313" key="3">
    <source>
        <dbReference type="EMBL" id="MFC3957119.1"/>
    </source>
</evidence>